<evidence type="ECO:0008006" key="3">
    <source>
        <dbReference type="Google" id="ProtNLM"/>
    </source>
</evidence>
<evidence type="ECO:0000256" key="1">
    <source>
        <dbReference type="SAM" id="MobiDB-lite"/>
    </source>
</evidence>
<dbReference type="PANTHER" id="PTHR44969">
    <property type="entry name" value="CELL SURFACE A33 ANTIGEN"/>
    <property type="match status" value="1"/>
</dbReference>
<feature type="region of interest" description="Disordered" evidence="1">
    <location>
        <begin position="1"/>
        <end position="40"/>
    </location>
</feature>
<dbReference type="Gene3D" id="2.60.40.10">
    <property type="entry name" value="Immunoglobulins"/>
    <property type="match status" value="1"/>
</dbReference>
<dbReference type="InterPro" id="IPR013783">
    <property type="entry name" value="Ig-like_fold"/>
</dbReference>
<reference evidence="2" key="1">
    <citation type="submission" date="2023-03" db="UniProtKB">
        <authorList>
            <consortium name="Ensembl"/>
        </authorList>
    </citation>
    <scope>IDENTIFICATION</scope>
</reference>
<sequence length="276" mass="29329">GEQGARGQAEHAPSWSPGAAGGPGTPDAWRAGSVVSRPLAPPDGCGWSRRLWRGLGAHGSPAPAHHSALSRYPGSVCILFGKQDEPAEDSTSPRVPQVRGPRGGPRGHVDSSCLIPVPPSKPDCGIQGETVIGNDIQLTCQSEEGSPAPQYSWRSYDQMNQERTGPAGTGRREAGPTSRTAKGDPGLTVRSPEGLPVPPLLWHWDISDPLFKQCCLVITPTSQVVVGNGRDSCHALSGSPQWKTRVFFTPRNSVPLNECVWVTTLCESAKGILVWL</sequence>
<dbReference type="PANTHER" id="PTHR44969:SF1">
    <property type="entry name" value="CELL SURFACE A33 ANTIGEN"/>
    <property type="match status" value="1"/>
</dbReference>
<feature type="region of interest" description="Disordered" evidence="1">
    <location>
        <begin position="84"/>
        <end position="111"/>
    </location>
</feature>
<evidence type="ECO:0000313" key="2">
    <source>
        <dbReference type="Ensembl" id="ENSEASP00005028113.1"/>
    </source>
</evidence>
<organism evidence="2">
    <name type="scientific">Equus asinus asinus</name>
    <dbReference type="NCBI Taxonomy" id="83772"/>
    <lineage>
        <taxon>Eukaryota</taxon>
        <taxon>Metazoa</taxon>
        <taxon>Chordata</taxon>
        <taxon>Craniata</taxon>
        <taxon>Vertebrata</taxon>
        <taxon>Euteleostomi</taxon>
        <taxon>Mammalia</taxon>
        <taxon>Eutheria</taxon>
        <taxon>Laurasiatheria</taxon>
        <taxon>Perissodactyla</taxon>
        <taxon>Equidae</taxon>
        <taxon>Equus</taxon>
    </lineage>
</organism>
<dbReference type="Ensembl" id="ENSEAST00005030533.1">
    <property type="protein sequence ID" value="ENSEASP00005028113.1"/>
    <property type="gene ID" value="ENSEASG00005019121.1"/>
</dbReference>
<dbReference type="AlphaFoldDB" id="A0A8C4MVQ1"/>
<name>A0A8C4MVQ1_EQUAS</name>
<proteinExistence type="predicted"/>
<accession>A0A8C4MVQ1</accession>
<dbReference type="GO" id="GO:0005886">
    <property type="term" value="C:plasma membrane"/>
    <property type="evidence" value="ECO:0007669"/>
    <property type="project" value="InterPro"/>
</dbReference>
<feature type="compositionally biased region" description="Polar residues" evidence="1">
    <location>
        <begin position="152"/>
        <end position="163"/>
    </location>
</feature>
<feature type="region of interest" description="Disordered" evidence="1">
    <location>
        <begin position="141"/>
        <end position="192"/>
    </location>
</feature>
<protein>
    <recommendedName>
        <fullName evidence="3">Ig-like domain-containing protein</fullName>
    </recommendedName>
</protein>
<dbReference type="InterPro" id="IPR042474">
    <property type="entry name" value="A33"/>
</dbReference>